<sequence length="556" mass="59626">MNAPNDPQASLPPPLPSPPKGSPEGNAATHRAAGVVSLAVMGSRIFGLIRELVFAALFGAGKLLDAYLAAFQIPNLFRDLFAEGALSTAFTTVFAKTWETQGKAKAFSLANHLLAILLILLSALCLAGMLLAPLLVELTSFGFHAVPGKFELTVRLTRVLFPFILFVALAAVAMGILNAGRIFGLPASASTAFNIVSVVLGVFFAYTLEPQRNLSHPSFGEAGVFGVCFGVLLGGLAQLLIQVPAFRWIGYAWRWDLDLSDPKLQEIWRLMIPSVIAGAAVQVNVLINGMFASEINGGRSWLNCAFRLMQFPIGVFGVAIATVTLPTVSRQQARADLDSFRQTLRHSLRLGLFYTVPAAVGLAVLSEPLIRLIYQHGRFTSWDTHQTATALAAYTLGLAGYAGIKILAPCFYALDSPMIPLRVSLFGIGLNLVLNFLLVKTLSFGHVGLALTTSLVALLNCAQLFLSLDRRVFPGGVRHWLSFLWRLAIASAACGITAGWVARAAGRSPLPSVPMGSALLVAAAVSSGALAFFLCARTLRLEECREALDLLRRLLR</sequence>
<feature type="transmembrane region" description="Helical" evidence="11">
    <location>
        <begin position="267"/>
        <end position="291"/>
    </location>
</feature>
<gene>
    <name evidence="12" type="primary">murJ</name>
    <name evidence="12" type="synonym">mviN</name>
    <name evidence="12" type="ORF">MAMT_00576</name>
</gene>
<dbReference type="RefSeq" id="WP_142659450.1">
    <property type="nucleotide sequence ID" value="NZ_CABFVA020000020.1"/>
</dbReference>
<comment type="subcellular location">
    <subcellularLocation>
        <location evidence="1">Cell membrane</location>
        <topology evidence="1">Multi-pass membrane protein</topology>
    </subcellularLocation>
</comment>
<feature type="transmembrane region" description="Helical" evidence="11">
    <location>
        <begin position="189"/>
        <end position="208"/>
    </location>
</feature>
<dbReference type="EMBL" id="CABFVA020000020">
    <property type="protein sequence ID" value="VVM05316.1"/>
    <property type="molecule type" value="Genomic_DNA"/>
</dbReference>
<feature type="transmembrane region" description="Helical" evidence="11">
    <location>
        <begin position="390"/>
        <end position="414"/>
    </location>
</feature>
<dbReference type="InterPro" id="IPR004268">
    <property type="entry name" value="MurJ"/>
</dbReference>
<dbReference type="PRINTS" id="PR01806">
    <property type="entry name" value="VIRFACTRMVIN"/>
</dbReference>
<dbReference type="Pfam" id="PF03023">
    <property type="entry name" value="MurJ"/>
    <property type="match status" value="1"/>
</dbReference>
<proteinExistence type="inferred from homology"/>
<keyword evidence="13" id="KW-1185">Reference proteome</keyword>
<feature type="transmembrane region" description="Helical" evidence="11">
    <location>
        <begin position="514"/>
        <end position="536"/>
    </location>
</feature>
<keyword evidence="5" id="KW-0573">Peptidoglycan synthesis</keyword>
<dbReference type="Proteomes" id="UP000334923">
    <property type="component" value="Unassembled WGS sequence"/>
</dbReference>
<protein>
    <submittedName>
        <fullName evidence="12">Partial putative peptidoglycan lipid II flippase</fullName>
    </submittedName>
</protein>
<evidence type="ECO:0000256" key="2">
    <source>
        <dbReference type="ARBA" id="ARBA00022475"/>
    </source>
</evidence>
<evidence type="ECO:0000313" key="12">
    <source>
        <dbReference type="EMBL" id="VVM05316.1"/>
    </source>
</evidence>
<feature type="transmembrane region" description="Helical" evidence="11">
    <location>
        <begin position="113"/>
        <end position="136"/>
    </location>
</feature>
<dbReference type="HAMAP" id="MF_02078">
    <property type="entry name" value="MurJ_MviN"/>
    <property type="match status" value="1"/>
</dbReference>
<dbReference type="GO" id="GO:0008360">
    <property type="term" value="P:regulation of cell shape"/>
    <property type="evidence" value="ECO:0007669"/>
    <property type="project" value="UniProtKB-KW"/>
</dbReference>
<name>A0A5E6M7U1_9BACT</name>
<feature type="transmembrane region" description="Helical" evidence="11">
    <location>
        <begin position="444"/>
        <end position="468"/>
    </location>
</feature>
<evidence type="ECO:0000256" key="11">
    <source>
        <dbReference type="SAM" id="Phobius"/>
    </source>
</evidence>
<feature type="compositionally biased region" description="Pro residues" evidence="10">
    <location>
        <begin position="10"/>
        <end position="21"/>
    </location>
</feature>
<dbReference type="GO" id="GO:0015648">
    <property type="term" value="F:lipid-linked peptidoglycan transporter activity"/>
    <property type="evidence" value="ECO:0007669"/>
    <property type="project" value="TreeGrafter"/>
</dbReference>
<evidence type="ECO:0000256" key="10">
    <source>
        <dbReference type="SAM" id="MobiDB-lite"/>
    </source>
</evidence>
<comment type="function">
    <text evidence="8">Involved in peptidoglycan biosynthesis. Transports lipid-linked peptidoglycan precursors from the inner to the outer leaflet of the cytoplasmic membrane.</text>
</comment>
<dbReference type="GO" id="GO:0034204">
    <property type="term" value="P:lipid translocation"/>
    <property type="evidence" value="ECO:0007669"/>
    <property type="project" value="TreeGrafter"/>
</dbReference>
<feature type="transmembrane region" description="Helical" evidence="11">
    <location>
        <begin position="223"/>
        <end position="246"/>
    </location>
</feature>
<dbReference type="AlphaFoldDB" id="A0A5E6M7U1"/>
<reference evidence="12 13" key="1">
    <citation type="submission" date="2019-09" db="EMBL/GenBank/DDBJ databases">
        <authorList>
            <person name="Cremers G."/>
        </authorList>
    </citation>
    <scope>NUCLEOTIDE SEQUENCE [LARGE SCALE GENOMIC DNA]</scope>
    <source>
        <strain evidence="12">4A</strain>
    </source>
</reference>
<keyword evidence="2" id="KW-1003">Cell membrane</keyword>
<feature type="transmembrane region" description="Helical" evidence="11">
    <location>
        <begin position="156"/>
        <end position="177"/>
    </location>
</feature>
<dbReference type="CDD" id="cd13123">
    <property type="entry name" value="MATE_MurJ_like"/>
    <property type="match status" value="1"/>
</dbReference>
<feature type="transmembrane region" description="Helical" evidence="11">
    <location>
        <begin position="421"/>
        <end position="438"/>
    </location>
</feature>
<keyword evidence="3 11" id="KW-0812">Transmembrane</keyword>
<dbReference type="PANTHER" id="PTHR47019">
    <property type="entry name" value="LIPID II FLIPPASE MURJ"/>
    <property type="match status" value="1"/>
</dbReference>
<evidence type="ECO:0000256" key="1">
    <source>
        <dbReference type="ARBA" id="ARBA00004651"/>
    </source>
</evidence>
<dbReference type="PANTHER" id="PTHR47019:SF1">
    <property type="entry name" value="LIPID II FLIPPASE MURJ"/>
    <property type="match status" value="1"/>
</dbReference>
<dbReference type="GO" id="GO:0009252">
    <property type="term" value="P:peptidoglycan biosynthetic process"/>
    <property type="evidence" value="ECO:0007669"/>
    <property type="project" value="UniProtKB-KW"/>
</dbReference>
<evidence type="ECO:0000256" key="8">
    <source>
        <dbReference type="ARBA" id="ARBA00060041"/>
    </source>
</evidence>
<evidence type="ECO:0000256" key="5">
    <source>
        <dbReference type="ARBA" id="ARBA00022984"/>
    </source>
</evidence>
<feature type="transmembrane region" description="Helical" evidence="11">
    <location>
        <begin position="480"/>
        <end position="502"/>
    </location>
</feature>
<dbReference type="GO" id="GO:0005886">
    <property type="term" value="C:plasma membrane"/>
    <property type="evidence" value="ECO:0007669"/>
    <property type="project" value="UniProtKB-SubCell"/>
</dbReference>
<keyword evidence="7 11" id="KW-0472">Membrane</keyword>
<evidence type="ECO:0000256" key="3">
    <source>
        <dbReference type="ARBA" id="ARBA00022692"/>
    </source>
</evidence>
<dbReference type="PIRSF" id="PIRSF002869">
    <property type="entry name" value="MviN"/>
    <property type="match status" value="1"/>
</dbReference>
<keyword evidence="4" id="KW-0133">Cell shape</keyword>
<comment type="similarity">
    <text evidence="9">Belongs to the MurJ/MviN family.</text>
</comment>
<feature type="non-terminal residue" evidence="12">
    <location>
        <position position="556"/>
    </location>
</feature>
<organism evidence="12 13">
    <name type="scientific">Methylacidimicrobium tartarophylax</name>
    <dbReference type="NCBI Taxonomy" id="1041768"/>
    <lineage>
        <taxon>Bacteria</taxon>
        <taxon>Pseudomonadati</taxon>
        <taxon>Verrucomicrobiota</taxon>
        <taxon>Methylacidimicrobium</taxon>
    </lineage>
</organism>
<feature type="transmembrane region" description="Helical" evidence="11">
    <location>
        <begin position="350"/>
        <end position="370"/>
    </location>
</feature>
<evidence type="ECO:0000313" key="13">
    <source>
        <dbReference type="Proteomes" id="UP000334923"/>
    </source>
</evidence>
<evidence type="ECO:0000256" key="9">
    <source>
        <dbReference type="ARBA" id="ARBA00061532"/>
    </source>
</evidence>
<feature type="region of interest" description="Disordered" evidence="10">
    <location>
        <begin position="1"/>
        <end position="27"/>
    </location>
</feature>
<evidence type="ECO:0000256" key="6">
    <source>
        <dbReference type="ARBA" id="ARBA00022989"/>
    </source>
</evidence>
<dbReference type="NCBIfam" id="TIGR01695">
    <property type="entry name" value="murJ_mviN"/>
    <property type="match status" value="1"/>
</dbReference>
<accession>A0A5E6M7U1</accession>
<dbReference type="InterPro" id="IPR051050">
    <property type="entry name" value="Lipid_II_flippase_MurJ/MviN"/>
</dbReference>
<dbReference type="OrthoDB" id="9804143at2"/>
<keyword evidence="6 11" id="KW-1133">Transmembrane helix</keyword>
<evidence type="ECO:0000256" key="4">
    <source>
        <dbReference type="ARBA" id="ARBA00022960"/>
    </source>
</evidence>
<evidence type="ECO:0000256" key="7">
    <source>
        <dbReference type="ARBA" id="ARBA00023136"/>
    </source>
</evidence>
<feature type="transmembrane region" description="Helical" evidence="11">
    <location>
        <begin position="311"/>
        <end position="329"/>
    </location>
</feature>